<gene>
    <name evidence="2" type="ORF">Y1Q_0003814</name>
</gene>
<sequence length="127" mass="14103">MLDDLENFTGIVSVEGQKINNLHFADDIDLIAGTSEELQELTEMLDKTAKSYGMKITAEKSKAMTTSKITDSNIDMKISNEKLEKVTSFKYLGATITEDLTSGKEVKPKKVIATSQLTKLKQILDKQ</sequence>
<name>A0A151MNE6_ALLMI</name>
<dbReference type="EMBL" id="AKHW03005657">
    <property type="protein sequence ID" value="KYO26054.1"/>
    <property type="molecule type" value="Genomic_DNA"/>
</dbReference>
<dbReference type="Pfam" id="PF00078">
    <property type="entry name" value="RVT_1"/>
    <property type="match status" value="1"/>
</dbReference>
<dbReference type="STRING" id="8496.A0A151MNE6"/>
<dbReference type="PANTHER" id="PTHR47027">
    <property type="entry name" value="REVERSE TRANSCRIPTASE DOMAIN-CONTAINING PROTEIN"/>
    <property type="match status" value="1"/>
</dbReference>
<evidence type="ECO:0000313" key="2">
    <source>
        <dbReference type="EMBL" id="KYO26054.1"/>
    </source>
</evidence>
<reference evidence="2 3" key="1">
    <citation type="journal article" date="2012" name="Genome Biol.">
        <title>Sequencing three crocodilian genomes to illuminate the evolution of archosaurs and amniotes.</title>
        <authorList>
            <person name="St John J.A."/>
            <person name="Braun E.L."/>
            <person name="Isberg S.R."/>
            <person name="Miles L.G."/>
            <person name="Chong A.Y."/>
            <person name="Gongora J."/>
            <person name="Dalzell P."/>
            <person name="Moran C."/>
            <person name="Bed'hom B."/>
            <person name="Abzhanov A."/>
            <person name="Burgess S.C."/>
            <person name="Cooksey A.M."/>
            <person name="Castoe T.A."/>
            <person name="Crawford N.G."/>
            <person name="Densmore L.D."/>
            <person name="Drew J.C."/>
            <person name="Edwards S.V."/>
            <person name="Faircloth B.C."/>
            <person name="Fujita M.K."/>
            <person name="Greenwold M.J."/>
            <person name="Hoffmann F.G."/>
            <person name="Howard J.M."/>
            <person name="Iguchi T."/>
            <person name="Janes D.E."/>
            <person name="Khan S.Y."/>
            <person name="Kohno S."/>
            <person name="de Koning A.J."/>
            <person name="Lance S.L."/>
            <person name="McCarthy F.M."/>
            <person name="McCormack J.E."/>
            <person name="Merchant M.E."/>
            <person name="Peterson D.G."/>
            <person name="Pollock D.D."/>
            <person name="Pourmand N."/>
            <person name="Raney B.J."/>
            <person name="Roessler K.A."/>
            <person name="Sanford J.R."/>
            <person name="Sawyer R.H."/>
            <person name="Schmidt C.J."/>
            <person name="Triplett E.W."/>
            <person name="Tuberville T.D."/>
            <person name="Venegas-Anaya M."/>
            <person name="Howard J.T."/>
            <person name="Jarvis E.D."/>
            <person name="Guillette L.J.Jr."/>
            <person name="Glenn T.C."/>
            <person name="Green R.E."/>
            <person name="Ray D.A."/>
        </authorList>
    </citation>
    <scope>NUCLEOTIDE SEQUENCE [LARGE SCALE GENOMIC DNA]</scope>
    <source>
        <strain evidence="2">KSC_2009_1</strain>
    </source>
</reference>
<protein>
    <recommendedName>
        <fullName evidence="1">Reverse transcriptase domain-containing protein</fullName>
    </recommendedName>
</protein>
<accession>A0A151MNE6</accession>
<keyword evidence="3" id="KW-1185">Reference proteome</keyword>
<organism evidence="2 3">
    <name type="scientific">Alligator mississippiensis</name>
    <name type="common">American alligator</name>
    <dbReference type="NCBI Taxonomy" id="8496"/>
    <lineage>
        <taxon>Eukaryota</taxon>
        <taxon>Metazoa</taxon>
        <taxon>Chordata</taxon>
        <taxon>Craniata</taxon>
        <taxon>Vertebrata</taxon>
        <taxon>Euteleostomi</taxon>
        <taxon>Archelosauria</taxon>
        <taxon>Archosauria</taxon>
        <taxon>Crocodylia</taxon>
        <taxon>Alligatoridae</taxon>
        <taxon>Alligatorinae</taxon>
        <taxon>Alligator</taxon>
    </lineage>
</organism>
<dbReference type="InterPro" id="IPR000477">
    <property type="entry name" value="RT_dom"/>
</dbReference>
<evidence type="ECO:0000313" key="3">
    <source>
        <dbReference type="Proteomes" id="UP000050525"/>
    </source>
</evidence>
<dbReference type="PROSITE" id="PS50878">
    <property type="entry name" value="RT_POL"/>
    <property type="match status" value="1"/>
</dbReference>
<evidence type="ECO:0000259" key="1">
    <source>
        <dbReference type="PROSITE" id="PS50878"/>
    </source>
</evidence>
<dbReference type="Proteomes" id="UP000050525">
    <property type="component" value="Unassembled WGS sequence"/>
</dbReference>
<dbReference type="SUPFAM" id="SSF56672">
    <property type="entry name" value="DNA/RNA polymerases"/>
    <property type="match status" value="1"/>
</dbReference>
<dbReference type="PANTHER" id="PTHR47027:SF25">
    <property type="entry name" value="REVERSE TRANSCRIPTASE DOMAIN-CONTAINING PROTEIN"/>
    <property type="match status" value="1"/>
</dbReference>
<feature type="domain" description="Reverse transcriptase" evidence="1">
    <location>
        <begin position="1"/>
        <end position="96"/>
    </location>
</feature>
<dbReference type="AlphaFoldDB" id="A0A151MNE6"/>
<comment type="caution">
    <text evidence="2">The sequence shown here is derived from an EMBL/GenBank/DDBJ whole genome shotgun (WGS) entry which is preliminary data.</text>
</comment>
<proteinExistence type="predicted"/>
<dbReference type="PhylomeDB" id="A0A151MNE6"/>
<dbReference type="InterPro" id="IPR043502">
    <property type="entry name" value="DNA/RNA_pol_sf"/>
</dbReference>